<dbReference type="InterPro" id="IPR000210">
    <property type="entry name" value="BTB/POZ_dom"/>
</dbReference>
<dbReference type="PROSITE" id="PS50097">
    <property type="entry name" value="BTB"/>
    <property type="match status" value="1"/>
</dbReference>
<evidence type="ECO:0000259" key="1">
    <source>
        <dbReference type="PROSITE" id="PS50097"/>
    </source>
</evidence>
<organism evidence="2 3">
    <name type="scientific">Cercospora beticola</name>
    <name type="common">Sugarbeet leaf spot fungus</name>
    <dbReference type="NCBI Taxonomy" id="122368"/>
    <lineage>
        <taxon>Eukaryota</taxon>
        <taxon>Fungi</taxon>
        <taxon>Dikarya</taxon>
        <taxon>Ascomycota</taxon>
        <taxon>Pezizomycotina</taxon>
        <taxon>Dothideomycetes</taxon>
        <taxon>Dothideomycetidae</taxon>
        <taxon>Mycosphaerellales</taxon>
        <taxon>Mycosphaerellaceae</taxon>
        <taxon>Cercospora</taxon>
    </lineage>
</organism>
<dbReference type="PANTHER" id="PTHR47843">
    <property type="entry name" value="BTB DOMAIN-CONTAINING PROTEIN-RELATED"/>
    <property type="match status" value="1"/>
</dbReference>
<reference evidence="2 3" key="1">
    <citation type="submission" date="2023-09" db="EMBL/GenBank/DDBJ databases">
        <title>Complete-Gapless Cercospora beticola genome.</title>
        <authorList>
            <person name="Wyatt N.A."/>
            <person name="Spanner R.E."/>
            <person name="Bolton M.D."/>
        </authorList>
    </citation>
    <scope>NUCLEOTIDE SEQUENCE [LARGE SCALE GENOMIC DNA]</scope>
    <source>
        <strain evidence="2">Cb09-40</strain>
    </source>
</reference>
<dbReference type="RefSeq" id="XP_065458800.1">
    <property type="nucleotide sequence ID" value="XM_065602728.1"/>
</dbReference>
<dbReference type="CDD" id="cd18186">
    <property type="entry name" value="BTB_POZ_ZBTB_KLHL-like"/>
    <property type="match status" value="1"/>
</dbReference>
<sequence length="245" mass="27561">MANGTVQQHFCNRLEDFFGKDDLTDFVIVCGEQEFEVHRLVLALHSDVLFKACTGGFKESHERKIDLTADHEPIHIAVLVEYMYTFGLCVPVGKDETLDFLVHMAILADKYNMKHLHEEATSTFKMFQPICRPAIIANAAELAYDAPAATSEIREAICSQVAEHKEWLRNEDGKPLVQTMEEVGSFAVDVAKRIAMPAPPTWTKSSRKCPLCRTWQQFPSPLAAHRVYTCDTCPAASKGSNWLLM</sequence>
<dbReference type="Proteomes" id="UP001302367">
    <property type="component" value="Chromosome 4"/>
</dbReference>
<evidence type="ECO:0000313" key="3">
    <source>
        <dbReference type="Proteomes" id="UP001302367"/>
    </source>
</evidence>
<dbReference type="GeneID" id="90644206"/>
<dbReference type="Pfam" id="PF00651">
    <property type="entry name" value="BTB"/>
    <property type="match status" value="1"/>
</dbReference>
<dbReference type="PANTHER" id="PTHR47843:SF5">
    <property type="entry name" value="BTB_POZ DOMAIN PROTEIN"/>
    <property type="match status" value="1"/>
</dbReference>
<dbReference type="SMART" id="SM00225">
    <property type="entry name" value="BTB"/>
    <property type="match status" value="1"/>
</dbReference>
<proteinExistence type="predicted"/>
<dbReference type="SUPFAM" id="SSF54695">
    <property type="entry name" value="POZ domain"/>
    <property type="match status" value="1"/>
</dbReference>
<accession>A0ABZ0NPG6</accession>
<name>A0ABZ0NPG6_CERBT</name>
<dbReference type="InterPro" id="IPR011333">
    <property type="entry name" value="SKP1/BTB/POZ_sf"/>
</dbReference>
<evidence type="ECO:0000313" key="2">
    <source>
        <dbReference type="EMBL" id="WPB01380.1"/>
    </source>
</evidence>
<dbReference type="Gene3D" id="3.30.710.10">
    <property type="entry name" value="Potassium Channel Kv1.1, Chain A"/>
    <property type="match status" value="1"/>
</dbReference>
<protein>
    <recommendedName>
        <fullName evidence="1">BTB domain-containing protein</fullName>
    </recommendedName>
</protein>
<feature type="domain" description="BTB" evidence="1">
    <location>
        <begin position="24"/>
        <end position="92"/>
    </location>
</feature>
<keyword evidence="3" id="KW-1185">Reference proteome</keyword>
<gene>
    <name evidence="2" type="ORF">RHO25_006006</name>
</gene>
<dbReference type="EMBL" id="CP134187">
    <property type="protein sequence ID" value="WPB01380.1"/>
    <property type="molecule type" value="Genomic_DNA"/>
</dbReference>